<evidence type="ECO:0000313" key="3">
    <source>
        <dbReference type="EMBL" id="PRQ73363.1"/>
    </source>
</evidence>
<dbReference type="EMBL" id="CWKI01000008">
    <property type="protein sequence ID" value="CTR08656.1"/>
    <property type="molecule type" value="Genomic_DNA"/>
</dbReference>
<dbReference type="OrthoDB" id="2527721at2759"/>
<reference evidence="2 4" key="1">
    <citation type="submission" date="2015-07" db="EMBL/GenBank/DDBJ databases">
        <authorList>
            <person name="Cajimat M.N.B."/>
            <person name="Milazzo M.L."/>
            <person name="Fulhorst C.F."/>
        </authorList>
    </citation>
    <scope>NUCLEOTIDE SEQUENCE [LARGE SCALE GENOMIC DNA]</scope>
    <source>
        <strain evidence="2">Single colony</strain>
    </source>
</reference>
<evidence type="ECO:0000313" key="4">
    <source>
        <dbReference type="Proteomes" id="UP000199069"/>
    </source>
</evidence>
<evidence type="ECO:0000256" key="1">
    <source>
        <dbReference type="SAM" id="SignalP"/>
    </source>
</evidence>
<keyword evidence="4" id="KW-1185">Reference proteome</keyword>
<dbReference type="Proteomes" id="UP000239560">
    <property type="component" value="Unassembled WGS sequence"/>
</dbReference>
<dbReference type="AlphaFoldDB" id="A0A0K3CN99"/>
<accession>A0A0K3CN99</accession>
<protein>
    <submittedName>
        <fullName evidence="2">FGENESH: predicted gene_8.372 protein</fullName>
    </submittedName>
</protein>
<organism evidence="2 4">
    <name type="scientific">Rhodotorula toruloides</name>
    <name type="common">Yeast</name>
    <name type="synonym">Rhodosporidium toruloides</name>
    <dbReference type="NCBI Taxonomy" id="5286"/>
    <lineage>
        <taxon>Eukaryota</taxon>
        <taxon>Fungi</taxon>
        <taxon>Dikarya</taxon>
        <taxon>Basidiomycota</taxon>
        <taxon>Pucciniomycotina</taxon>
        <taxon>Microbotryomycetes</taxon>
        <taxon>Sporidiobolales</taxon>
        <taxon>Sporidiobolaceae</taxon>
        <taxon>Rhodotorula</taxon>
    </lineage>
</organism>
<feature type="chain" id="PRO_5035992748" evidence="1">
    <location>
        <begin position="16"/>
        <end position="129"/>
    </location>
</feature>
<reference evidence="3 5" key="2">
    <citation type="journal article" date="2018" name="Elife">
        <title>Functional genomics of lipid metabolism in the oleaginous yeast Rhodosporidium toruloides.</title>
        <authorList>
            <person name="Coradetti S.T."/>
            <person name="Pinel D."/>
            <person name="Geiselman G."/>
            <person name="Ito M."/>
            <person name="Mondo S."/>
            <person name="Reilly M.C."/>
            <person name="Cheng Y.F."/>
            <person name="Bauer S."/>
            <person name="Grigoriev I."/>
            <person name="Gladden J.M."/>
            <person name="Simmons B.A."/>
            <person name="Brem R."/>
            <person name="Arkin A.P."/>
            <person name="Skerker J.M."/>
        </authorList>
    </citation>
    <scope>NUCLEOTIDE SEQUENCE [LARGE SCALE GENOMIC DNA]</scope>
    <source>
        <strain evidence="3 5">NBRC 0880</strain>
    </source>
</reference>
<dbReference type="EMBL" id="LCTV02000008">
    <property type="protein sequence ID" value="PRQ73363.1"/>
    <property type="molecule type" value="Genomic_DNA"/>
</dbReference>
<proteinExistence type="predicted"/>
<sequence length="129" mass="14441">MLSALLLLAPVLASATINSIGYGPHGLELSAGENEHAASAYEEVALKEICYRNLYADVAAFTVKYQKEVLVADKADGKVYLADGTRKDENNVEFYYEEFCYKQYKVDQHDADYSKVSGITIGRKKRYRA</sequence>
<keyword evidence="1" id="KW-0732">Signal</keyword>
<evidence type="ECO:0000313" key="2">
    <source>
        <dbReference type="EMBL" id="CTR08656.1"/>
    </source>
</evidence>
<dbReference type="Proteomes" id="UP000199069">
    <property type="component" value="Unassembled WGS sequence"/>
</dbReference>
<feature type="signal peptide" evidence="1">
    <location>
        <begin position="1"/>
        <end position="15"/>
    </location>
</feature>
<gene>
    <name evidence="2" type="primary">FGENESH: predicted gene_8.372</name>
    <name evidence="3" type="ORF">AAT19DRAFT_16116</name>
    <name evidence="2" type="ORF">BN2166_0045170</name>
</gene>
<name>A0A0K3CN99_RHOTO</name>
<evidence type="ECO:0000313" key="5">
    <source>
        <dbReference type="Proteomes" id="UP000239560"/>
    </source>
</evidence>